<reference evidence="1 2" key="1">
    <citation type="submission" date="2015-09" db="EMBL/GenBank/DDBJ databases">
        <title>Genome announcement of multiple Pseudomonas syringae strains.</title>
        <authorList>
            <person name="Thakur S."/>
            <person name="Wang P.W."/>
            <person name="Gong Y."/>
            <person name="Weir B.S."/>
            <person name="Guttman D.S."/>
        </authorList>
    </citation>
    <scope>NUCLEOTIDE SEQUENCE [LARGE SCALE GENOMIC DNA]</scope>
    <source>
        <strain evidence="1 2">ICMP3882</strain>
    </source>
</reference>
<evidence type="ECO:0000313" key="2">
    <source>
        <dbReference type="Proteomes" id="UP000050554"/>
    </source>
</evidence>
<name>A0A0Q0E6X3_PSESI</name>
<gene>
    <name evidence="1" type="ORF">ALO47_01640</name>
</gene>
<comment type="caution">
    <text evidence="1">The sequence shown here is derived from an EMBL/GenBank/DDBJ whole genome shotgun (WGS) entry which is preliminary data.</text>
</comment>
<dbReference type="Proteomes" id="UP000050554">
    <property type="component" value="Unassembled WGS sequence"/>
</dbReference>
<dbReference type="RefSeq" id="WP_155500401.1">
    <property type="nucleotide sequence ID" value="NZ_LJRF01000106.1"/>
</dbReference>
<dbReference type="EMBL" id="LJRF01000106">
    <property type="protein sequence ID" value="KPY47499.1"/>
    <property type="molecule type" value="Genomic_DNA"/>
</dbReference>
<accession>A0A0Q0E6X3</accession>
<protein>
    <submittedName>
        <fullName evidence="1">Uncharacterized protein</fullName>
    </submittedName>
</protein>
<proteinExistence type="predicted"/>
<dbReference type="AlphaFoldDB" id="A0A0Q0E6X3"/>
<organism evidence="1 2">
    <name type="scientific">Pseudomonas syringae pv. ribicola</name>
    <dbReference type="NCBI Taxonomy" id="55398"/>
    <lineage>
        <taxon>Bacteria</taxon>
        <taxon>Pseudomonadati</taxon>
        <taxon>Pseudomonadota</taxon>
        <taxon>Gammaproteobacteria</taxon>
        <taxon>Pseudomonadales</taxon>
        <taxon>Pseudomonadaceae</taxon>
        <taxon>Pseudomonas</taxon>
    </lineage>
</organism>
<sequence>MTNTIITPALLFLNYWKLAAKWKASLIANVQRPSPAFRDELFELLKIADGPISTAKIDALVKNSKDGKRRGRILVLMEVIDQFFYQIHPRTLYDTDMSYINLEKLHWLKHLQTTRILTGCYCNLGGRKLIPRGPLTRDFRPISASSADCFRDRFSALSVVENSTSVNEVPVSISMKVKIANSPQGIATEGVYKDRHIAFMPLAEVESDLSVNQRTKQNISFVDFKACSDIDIPKKTLDIIHQIGYSDIIMAPELVVSETDSKLIEAGIRINTGRFRAFVAGSGHTLSKEKGQAWNNSNLYNGAGGLVFGQRKIWLADIPSARAKEFGLDTSAPRLVEDNASGEELIVADLDGFGRCIILICQDLNASPMAEYVIGNYQPDWVFVPILDVGVSVGRWFHQRILELSNSAPSRFLVCSSLSLADKAAYQDVACGLAFGPLCEQKSEKDEELDAIDTLDDQNIVTQPIVKKSDPKRMTLSKIDTQSRSGFGTVCWDDAWISTRIVDKDKIAK</sequence>
<dbReference type="SUPFAM" id="SSF56317">
    <property type="entry name" value="Carbon-nitrogen hydrolase"/>
    <property type="match status" value="1"/>
</dbReference>
<dbReference type="PATRIC" id="fig|55398.3.peg.2065"/>
<dbReference type="InterPro" id="IPR036526">
    <property type="entry name" value="C-N_Hydrolase_sf"/>
</dbReference>
<evidence type="ECO:0000313" key="1">
    <source>
        <dbReference type="EMBL" id="KPY47499.1"/>
    </source>
</evidence>